<keyword evidence="2 3" id="KW-0813">Transport</keyword>
<dbReference type="InterPro" id="IPR020396">
    <property type="entry name" value="NADH_UbQ_OxRdtase_CS"/>
</dbReference>
<evidence type="ECO:0000256" key="3">
    <source>
        <dbReference type="RuleBase" id="RU003456"/>
    </source>
</evidence>
<protein>
    <submittedName>
        <fullName evidence="5">NADH dehydrogenase subunit 9</fullName>
        <ecNumber evidence="5">1.6.5.3</ecNumber>
    </submittedName>
</protein>
<evidence type="ECO:0000259" key="4">
    <source>
        <dbReference type="Pfam" id="PF00329"/>
    </source>
</evidence>
<dbReference type="EC" id="1.6.5.3" evidence="5"/>
<dbReference type="PANTHER" id="PTHR10884:SF14">
    <property type="entry name" value="NADH DEHYDROGENASE [UBIQUINONE] IRON-SULFUR PROTEIN 3, MITOCHONDRIAL"/>
    <property type="match status" value="1"/>
</dbReference>
<evidence type="ECO:0000256" key="1">
    <source>
        <dbReference type="ARBA" id="ARBA00007569"/>
    </source>
</evidence>
<keyword evidence="3" id="KW-1278">Translocase</keyword>
<dbReference type="AlphaFoldDB" id="A0A140F2U7"/>
<dbReference type="NCBIfam" id="TIGR01961">
    <property type="entry name" value="NuoC_fam"/>
    <property type="match status" value="1"/>
</dbReference>
<dbReference type="HAMAP" id="MF_01357">
    <property type="entry name" value="NDH1_NuoC"/>
    <property type="match status" value="1"/>
</dbReference>
<dbReference type="PROSITE" id="PS00542">
    <property type="entry name" value="COMPLEX1_30K"/>
    <property type="match status" value="1"/>
</dbReference>
<dbReference type="Pfam" id="PF00329">
    <property type="entry name" value="Complex1_30kDa"/>
    <property type="match status" value="1"/>
</dbReference>
<comment type="similarity">
    <text evidence="1 3">Belongs to the complex I 30 kDa subunit family.</text>
</comment>
<reference evidence="5" key="1">
    <citation type="journal article" date="2016" name="Genome Biol. Evol.">
        <title>A Comparative Analysis of Mitochondrial Genomes in Eustigmatophyte Algae.</title>
        <authorList>
            <person name="Sevcikova T."/>
            <person name="Klimes V."/>
            <person name="Zbrankova V."/>
            <person name="Strnad H."/>
            <person name="Hroudova M."/>
            <person name="Vlcek C."/>
            <person name="Elias M."/>
        </authorList>
    </citation>
    <scope>NUCLEOTIDE SEQUENCE</scope>
    <source>
        <strain evidence="5">CAUP Q 202</strain>
    </source>
</reference>
<accession>A0A140F2U7</accession>
<dbReference type="PANTHER" id="PTHR10884">
    <property type="entry name" value="NADH DEHYDROGENASE UBIQUINONE IRON-SULFUR PROTEIN 3"/>
    <property type="match status" value="1"/>
</dbReference>
<feature type="domain" description="NADH:ubiquinone oxidoreductase 30kDa subunit" evidence="4">
    <location>
        <begin position="40"/>
        <end position="157"/>
    </location>
</feature>
<proteinExistence type="inferred from homology"/>
<dbReference type="Gene3D" id="3.30.460.80">
    <property type="entry name" value="NADH:ubiquinone oxidoreductase, 30kDa subunit"/>
    <property type="match status" value="1"/>
</dbReference>
<keyword evidence="5" id="KW-0560">Oxidoreductase</keyword>
<geneLocation type="mitochondrion" evidence="5"/>
<dbReference type="EMBL" id="KU501221">
    <property type="protein sequence ID" value="AML60731.1"/>
    <property type="molecule type" value="Genomic_DNA"/>
</dbReference>
<gene>
    <name evidence="5" type="primary">nad9</name>
</gene>
<dbReference type="GO" id="GO:0008137">
    <property type="term" value="F:NADH dehydrogenase (ubiquinone) activity"/>
    <property type="evidence" value="ECO:0007669"/>
    <property type="project" value="InterPro"/>
</dbReference>
<name>A0A140F2U7_9STRA</name>
<organism evidence="5">
    <name type="scientific">Vischeria sp. CAUP Q 202</name>
    <dbReference type="NCBI Taxonomy" id="1805947"/>
    <lineage>
        <taxon>Eukaryota</taxon>
        <taxon>Sar</taxon>
        <taxon>Stramenopiles</taxon>
        <taxon>Ochrophyta</taxon>
        <taxon>Eustigmatophyceae</taxon>
        <taxon>Eustigmatales</taxon>
        <taxon>Chlorobotryaceae</taxon>
        <taxon>Vischeria</taxon>
    </lineage>
</organism>
<dbReference type="GO" id="GO:0016651">
    <property type="term" value="F:oxidoreductase activity, acting on NAD(P)H"/>
    <property type="evidence" value="ECO:0007669"/>
    <property type="project" value="InterPro"/>
</dbReference>
<dbReference type="InterPro" id="IPR010218">
    <property type="entry name" value="NADH_DH_suC"/>
</dbReference>
<evidence type="ECO:0000313" key="5">
    <source>
        <dbReference type="EMBL" id="AML60731.1"/>
    </source>
</evidence>
<sequence>MNYFRRIFLNLDVNYFSTLMNIIPFHIYKITYEPCLIIQFENVWENVFFFKNHNLSDFNCLVFIGGIDYPERENRFEILYNFLSQSFNSRLSIKTSVNEITPIKSIVSIFPSANWWEREIWDLFGVFFIDHPDLRRILTDYGFQGFPLRKDFPLTGYVEVVYDEKLKHVKVQPLQITQEFRFLDVVNPWSTFKNLL</sequence>
<dbReference type="SUPFAM" id="SSF143243">
    <property type="entry name" value="Nqo5-like"/>
    <property type="match status" value="1"/>
</dbReference>
<evidence type="ECO:0000256" key="2">
    <source>
        <dbReference type="ARBA" id="ARBA00022448"/>
    </source>
</evidence>
<dbReference type="InterPro" id="IPR037232">
    <property type="entry name" value="NADH_quin_OxRdtase_su_C/D-like"/>
</dbReference>
<dbReference type="InterPro" id="IPR001268">
    <property type="entry name" value="NADH_UbQ_OxRdtase_30kDa_su"/>
</dbReference>
<keyword evidence="3" id="KW-0520">NAD</keyword>
<keyword evidence="5" id="KW-0496">Mitochondrion</keyword>